<dbReference type="AlphaFoldDB" id="A0A3B0VMW6"/>
<feature type="domain" description="SWIM-type" evidence="1">
    <location>
        <begin position="63"/>
        <end position="101"/>
    </location>
</feature>
<evidence type="ECO:0000313" key="3">
    <source>
        <dbReference type="EMBL" id="VAW41613.1"/>
    </source>
</evidence>
<evidence type="ECO:0008006" key="4">
    <source>
        <dbReference type="Google" id="ProtNLM"/>
    </source>
</evidence>
<feature type="domain" description="Helicase ATP-binding" evidence="2">
    <location>
        <begin position="324"/>
        <end position="483"/>
    </location>
</feature>
<dbReference type="PANTHER" id="PTHR45629">
    <property type="entry name" value="SNF2/RAD54 FAMILY MEMBER"/>
    <property type="match status" value="1"/>
</dbReference>
<dbReference type="PROSITE" id="PS51192">
    <property type="entry name" value="HELICASE_ATP_BIND_1"/>
    <property type="match status" value="1"/>
</dbReference>
<dbReference type="CDD" id="cd17919">
    <property type="entry name" value="DEXHc_Snf"/>
    <property type="match status" value="1"/>
</dbReference>
<dbReference type="Pfam" id="PF00176">
    <property type="entry name" value="SNF2-rel_dom"/>
    <property type="match status" value="1"/>
</dbReference>
<dbReference type="GO" id="GO:0005524">
    <property type="term" value="F:ATP binding"/>
    <property type="evidence" value="ECO:0007669"/>
    <property type="project" value="InterPro"/>
</dbReference>
<dbReference type="GO" id="GO:0008270">
    <property type="term" value="F:zinc ion binding"/>
    <property type="evidence" value="ECO:0007669"/>
    <property type="project" value="InterPro"/>
</dbReference>
<dbReference type="EMBL" id="UOEX01000390">
    <property type="protein sequence ID" value="VAW41613.1"/>
    <property type="molecule type" value="Genomic_DNA"/>
</dbReference>
<dbReference type="PANTHER" id="PTHR45629:SF7">
    <property type="entry name" value="DNA EXCISION REPAIR PROTEIN ERCC-6-RELATED"/>
    <property type="match status" value="1"/>
</dbReference>
<dbReference type="InterPro" id="IPR038718">
    <property type="entry name" value="SNF2-like_sf"/>
</dbReference>
<gene>
    <name evidence="3" type="ORF">MNBD_DELTA03-1056</name>
</gene>
<dbReference type="Gene3D" id="3.40.50.10810">
    <property type="entry name" value="Tandem AAA-ATPase domain"/>
    <property type="match status" value="1"/>
</dbReference>
<evidence type="ECO:0000259" key="1">
    <source>
        <dbReference type="PROSITE" id="PS50966"/>
    </source>
</evidence>
<name>A0A3B0VMW6_9ZZZZ</name>
<dbReference type="InterPro" id="IPR000330">
    <property type="entry name" value="SNF2_N"/>
</dbReference>
<sequence length="584" mass="66598">MSRDNLIADDPFFFDQEELQEIADSQAVNTGLDYYKENRVIEVDADGELLWGRVEDEEPDVYYDVEIRPGEDHGITCRCPCGSPPAEGVCRHVVAVLFAYADQCGEEREMLSAADNAIKDRAKRGRSEVRVQPTSGEPWFGVWHAASLKSSTHFNKSYRVTIRSLHRRANLCNCPDFANNQLGTCKHIEAALHKIRKHADYDKFKARPAPFPYVYLSWEVDNAPRICLHRPRTIAADLEGVLNDYFSAAGPFSRRLPDDFFRFMEIVEERGDIHIGEDAVEYARHQAADAARRLRAAEIQARIRDSGRVPGVKARLYPYQIEGTAFLAGTGRALLADDMGLGKTLQAISAAAWLGRYEDVKRTLIICPASLKQQWAREIAKFTDLTTQVVQGPPAERGVQYRRACDFFVINYELVRRDLSVINETLRPDLIILDEAQRIKNWRTQIASAVKLIPSRYAFVLSGTPLENRLEELYSLMQVVDPKVLGPLWRYMVDFHVTDERGKVLGYRNLSVLRRRLVPVMLRRDRHVVSKQLPDRIEQRLDVELTVKQRELHDSAMNSAGILARIAKRRPLTPTEQNRLMAAL</sequence>
<organism evidence="3">
    <name type="scientific">hydrothermal vent metagenome</name>
    <dbReference type="NCBI Taxonomy" id="652676"/>
    <lineage>
        <taxon>unclassified sequences</taxon>
        <taxon>metagenomes</taxon>
        <taxon>ecological metagenomes</taxon>
    </lineage>
</organism>
<proteinExistence type="predicted"/>
<protein>
    <recommendedName>
        <fullName evidence="4">DNA/RNA helicases, SNF2 family</fullName>
    </recommendedName>
</protein>
<dbReference type="InterPro" id="IPR027417">
    <property type="entry name" value="P-loop_NTPase"/>
</dbReference>
<evidence type="ECO:0000259" key="2">
    <source>
        <dbReference type="PROSITE" id="PS51192"/>
    </source>
</evidence>
<accession>A0A3B0VMW6</accession>
<reference evidence="3" key="1">
    <citation type="submission" date="2018-06" db="EMBL/GenBank/DDBJ databases">
        <authorList>
            <person name="Zhirakovskaya E."/>
        </authorList>
    </citation>
    <scope>NUCLEOTIDE SEQUENCE</scope>
</reference>
<dbReference type="PROSITE" id="PS50966">
    <property type="entry name" value="ZF_SWIM"/>
    <property type="match status" value="2"/>
</dbReference>
<feature type="domain" description="SWIM-type" evidence="1">
    <location>
        <begin position="158"/>
        <end position="196"/>
    </location>
</feature>
<dbReference type="SMART" id="SM00487">
    <property type="entry name" value="DEXDc"/>
    <property type="match status" value="1"/>
</dbReference>
<feature type="non-terminal residue" evidence="3">
    <location>
        <position position="584"/>
    </location>
</feature>
<dbReference type="InterPro" id="IPR050496">
    <property type="entry name" value="SNF2_RAD54_helicase_repair"/>
</dbReference>
<dbReference type="SUPFAM" id="SSF52540">
    <property type="entry name" value="P-loop containing nucleoside triphosphate hydrolases"/>
    <property type="match status" value="1"/>
</dbReference>
<dbReference type="InterPro" id="IPR007527">
    <property type="entry name" value="Znf_SWIM"/>
</dbReference>
<dbReference type="InterPro" id="IPR014001">
    <property type="entry name" value="Helicase_ATP-bd"/>
</dbReference>